<evidence type="ECO:0000256" key="6">
    <source>
        <dbReference type="ARBA" id="ARBA00038861"/>
    </source>
</evidence>
<dbReference type="AlphaFoldDB" id="A0A2G0V6Y6"/>
<dbReference type="EMBL" id="MKGN01000017">
    <property type="protein sequence ID" value="PHN16235.1"/>
    <property type="molecule type" value="Genomic_DNA"/>
</dbReference>
<evidence type="ECO:0000256" key="10">
    <source>
        <dbReference type="ARBA" id="ARBA00048970"/>
    </source>
</evidence>
<evidence type="ECO:0000256" key="1">
    <source>
        <dbReference type="ARBA" id="ARBA00022552"/>
    </source>
</evidence>
<evidence type="ECO:0000256" key="5">
    <source>
        <dbReference type="ARBA" id="ARBA00037569"/>
    </source>
</evidence>
<keyword evidence="1" id="KW-0698">rRNA processing</keyword>
<keyword evidence="3 12" id="KW-0808">Transferase</keyword>
<dbReference type="InterPro" id="IPR002877">
    <property type="entry name" value="RNA_MeTrfase_FtsJ_dom"/>
</dbReference>
<dbReference type="Proteomes" id="UP000222818">
    <property type="component" value="Unassembled WGS sequence"/>
</dbReference>
<evidence type="ECO:0000256" key="8">
    <source>
        <dbReference type="ARBA" id="ARBA00041995"/>
    </source>
</evidence>
<accession>A0A2G0V6Y6</accession>
<evidence type="ECO:0000256" key="7">
    <source>
        <dbReference type="ARBA" id="ARBA00041129"/>
    </source>
</evidence>
<dbReference type="OrthoDB" id="9790080at2"/>
<feature type="domain" description="Ribosomal RNA methyltransferase FtsJ" evidence="11">
    <location>
        <begin position="28"/>
        <end position="210"/>
    </location>
</feature>
<evidence type="ECO:0000313" key="13">
    <source>
        <dbReference type="Proteomes" id="UP000222818"/>
    </source>
</evidence>
<dbReference type="EC" id="2.1.1.166" evidence="6"/>
<keyword evidence="4" id="KW-0949">S-adenosyl-L-methionine</keyword>
<proteinExistence type="predicted"/>
<evidence type="ECO:0000256" key="4">
    <source>
        <dbReference type="ARBA" id="ARBA00022691"/>
    </source>
</evidence>
<dbReference type="SUPFAM" id="SSF53335">
    <property type="entry name" value="S-adenosyl-L-methionine-dependent methyltransferases"/>
    <property type="match status" value="1"/>
</dbReference>
<comment type="function">
    <text evidence="5">Specifically methylates the uridine in position 2552 of 23S rRNA at the 2'-O position of the ribose in the fully assembled 50S ribosomal subunit.</text>
</comment>
<keyword evidence="2 12" id="KW-0489">Methyltransferase</keyword>
<dbReference type="GO" id="GO:0008650">
    <property type="term" value="F:rRNA (uridine-2'-O-)-methyltransferase activity"/>
    <property type="evidence" value="ECO:0007669"/>
    <property type="project" value="TreeGrafter"/>
</dbReference>
<comment type="catalytic activity">
    <reaction evidence="10">
        <text>uridine(2552) in 23S rRNA + S-adenosyl-L-methionine = 2'-O-methyluridine(2552) in 23S rRNA + S-adenosyl-L-homocysteine + H(+)</text>
        <dbReference type="Rhea" id="RHEA:42720"/>
        <dbReference type="Rhea" id="RHEA-COMP:10202"/>
        <dbReference type="Rhea" id="RHEA-COMP:10203"/>
        <dbReference type="ChEBI" id="CHEBI:15378"/>
        <dbReference type="ChEBI" id="CHEBI:57856"/>
        <dbReference type="ChEBI" id="CHEBI:59789"/>
        <dbReference type="ChEBI" id="CHEBI:65315"/>
        <dbReference type="ChEBI" id="CHEBI:74478"/>
        <dbReference type="EC" id="2.1.1.166"/>
    </reaction>
</comment>
<dbReference type="Pfam" id="PF01728">
    <property type="entry name" value="FtsJ"/>
    <property type="match status" value="1"/>
</dbReference>
<dbReference type="RefSeq" id="WP_099336890.1">
    <property type="nucleotide sequence ID" value="NZ_MKGN01000017.1"/>
</dbReference>
<evidence type="ECO:0000313" key="12">
    <source>
        <dbReference type="EMBL" id="PHN16235.1"/>
    </source>
</evidence>
<name>A0A2G0V6Y6_9PROT</name>
<sequence>MSKAFKTHSWFKHYSKGLYIRKVRTQDYRASSVFVLKSIEGKYNLIENCVTILGLGTAPGCWVQYVLEVKKKTSGTYKVVAIDKMPMEYINEVCFINGEYTDCNTQTRLEVEMGMGLNTKHSKFSLILADVCASVPRDRCIVKTVLESIKSMLAFVTRFLSKKGLLLYRFFPQYQTAIRAWFRYCFRYIISIWVASTRERNGSSAMYVLCSC</sequence>
<keyword evidence="13" id="KW-1185">Reference proteome</keyword>
<comment type="caution">
    <text evidence="12">The sequence shown here is derived from an EMBL/GenBank/DDBJ whole genome shotgun (WGS) entry which is preliminary data.</text>
</comment>
<dbReference type="InterPro" id="IPR029063">
    <property type="entry name" value="SAM-dependent_MTases_sf"/>
</dbReference>
<protein>
    <recommendedName>
        <fullName evidence="7">Ribosomal RNA large subunit methyltransferase E</fullName>
        <ecNumber evidence="6">2.1.1.166</ecNumber>
    </recommendedName>
    <alternativeName>
        <fullName evidence="9">23S rRNA Um2552 methyltransferase</fullName>
    </alternativeName>
    <alternativeName>
        <fullName evidence="8">rRNA (uridine-2'-O-)-methyltransferase</fullName>
    </alternativeName>
</protein>
<evidence type="ECO:0000256" key="9">
    <source>
        <dbReference type="ARBA" id="ARBA00042745"/>
    </source>
</evidence>
<dbReference type="PANTHER" id="PTHR10920:SF18">
    <property type="entry name" value="RRNA METHYLTRANSFERASE 2, MITOCHONDRIAL"/>
    <property type="match status" value="1"/>
</dbReference>
<evidence type="ECO:0000256" key="2">
    <source>
        <dbReference type="ARBA" id="ARBA00022603"/>
    </source>
</evidence>
<gene>
    <name evidence="12" type="primary">rlmE_2</name>
    <name evidence="12" type="ORF">TPPER_00164</name>
</gene>
<organism evidence="12 13">
    <name type="scientific">Candidatus Tremblayella phenacoccinincola</name>
    <dbReference type="NCBI Taxonomy" id="1010676"/>
    <lineage>
        <taxon>Bacteria</taxon>
        <taxon>Pseudomonadati</taxon>
        <taxon>Pseudomonadota</taxon>
        <taxon>Betaproteobacteria</taxon>
        <taxon>Candidatus Tremblayella</taxon>
    </lineage>
</organism>
<dbReference type="PANTHER" id="PTHR10920">
    <property type="entry name" value="RIBOSOMAL RNA METHYLTRANSFERASE"/>
    <property type="match status" value="1"/>
</dbReference>
<dbReference type="Gene3D" id="3.40.50.150">
    <property type="entry name" value="Vaccinia Virus protein VP39"/>
    <property type="match status" value="1"/>
</dbReference>
<evidence type="ECO:0000256" key="3">
    <source>
        <dbReference type="ARBA" id="ARBA00022679"/>
    </source>
</evidence>
<evidence type="ECO:0000259" key="11">
    <source>
        <dbReference type="Pfam" id="PF01728"/>
    </source>
</evidence>
<reference evidence="12 13" key="1">
    <citation type="journal article" date="2017" name="ISME J.">
        <title>Tremblaya phenacola PPER: an evolutionary beta-gammaproteobacterium collage.</title>
        <authorList>
            <person name="Gil R."/>
            <person name="Vargas-Chavez C."/>
            <person name="Lopez-Madrigal S."/>
            <person name="Santos-Garcia D."/>
            <person name="Latorre A."/>
            <person name="Moya A."/>
        </authorList>
    </citation>
    <scope>NUCLEOTIDE SEQUENCE [LARGE SCALE GENOMIC DNA]</scope>
    <source>
        <strain evidence="12 13">PPER</strain>
    </source>
</reference>
<dbReference type="InterPro" id="IPR050082">
    <property type="entry name" value="RNA_methyltr_RlmE"/>
</dbReference>